<feature type="domain" description="Rhodanese" evidence="1">
    <location>
        <begin position="23"/>
        <end position="131"/>
    </location>
</feature>
<dbReference type="OrthoDB" id="9815890at2"/>
<organism evidence="2 3">
    <name type="scientific">Litoreibacter albidus</name>
    <dbReference type="NCBI Taxonomy" id="670155"/>
    <lineage>
        <taxon>Bacteria</taxon>
        <taxon>Pseudomonadati</taxon>
        <taxon>Pseudomonadota</taxon>
        <taxon>Alphaproteobacteria</taxon>
        <taxon>Rhodobacterales</taxon>
        <taxon>Roseobacteraceae</taxon>
        <taxon>Litoreibacter</taxon>
    </lineage>
</organism>
<evidence type="ECO:0000313" key="2">
    <source>
        <dbReference type="EMBL" id="SDW68661.1"/>
    </source>
</evidence>
<keyword evidence="2" id="KW-0808">Transferase</keyword>
<dbReference type="AlphaFoldDB" id="A0A1H2VJY5"/>
<dbReference type="GO" id="GO:0016740">
    <property type="term" value="F:transferase activity"/>
    <property type="evidence" value="ECO:0007669"/>
    <property type="project" value="UniProtKB-KW"/>
</dbReference>
<accession>A0A1H2VJY5</accession>
<name>A0A1H2VJY5_9RHOB</name>
<evidence type="ECO:0000259" key="1">
    <source>
        <dbReference type="PROSITE" id="PS50206"/>
    </source>
</evidence>
<keyword evidence="3" id="KW-1185">Reference proteome</keyword>
<protein>
    <submittedName>
        <fullName evidence="2">Thiosulfate sulfurtransferase</fullName>
    </submittedName>
</protein>
<dbReference type="Gene3D" id="3.40.250.10">
    <property type="entry name" value="Rhodanese-like domain"/>
    <property type="match status" value="1"/>
</dbReference>
<dbReference type="Pfam" id="PF00581">
    <property type="entry name" value="Rhodanese"/>
    <property type="match status" value="1"/>
</dbReference>
<dbReference type="PROSITE" id="PS50206">
    <property type="entry name" value="RHODANESE_3"/>
    <property type="match status" value="1"/>
</dbReference>
<dbReference type="EMBL" id="FNOI01000002">
    <property type="protein sequence ID" value="SDW68661.1"/>
    <property type="molecule type" value="Genomic_DNA"/>
</dbReference>
<sequence>MSTNTSSAVQDLRPVQAWDLLEKNPTAVLIDVRTKAEWSFVGKPDLSILNRSVLTIEWCRYPDMSVNPRFVEEMNEALGNVLPSQLLFICRSGARSMNAALAVHASLAEGAHHVDLFNVAEGFEGDLDQEKHRGGLNGWKSHGLPWGQS</sequence>
<dbReference type="RefSeq" id="WP_089946298.1">
    <property type="nucleotide sequence ID" value="NZ_FNOI01000002.1"/>
</dbReference>
<dbReference type="Proteomes" id="UP000199441">
    <property type="component" value="Unassembled WGS sequence"/>
</dbReference>
<proteinExistence type="predicted"/>
<dbReference type="SUPFAM" id="SSF52821">
    <property type="entry name" value="Rhodanese/Cell cycle control phosphatase"/>
    <property type="match status" value="1"/>
</dbReference>
<dbReference type="InterPro" id="IPR001763">
    <property type="entry name" value="Rhodanese-like_dom"/>
</dbReference>
<dbReference type="STRING" id="670155.SAMN04488001_1549"/>
<reference evidence="3" key="1">
    <citation type="submission" date="2016-10" db="EMBL/GenBank/DDBJ databases">
        <authorList>
            <person name="Varghese N."/>
            <person name="Submissions S."/>
        </authorList>
    </citation>
    <scope>NUCLEOTIDE SEQUENCE [LARGE SCALE GENOMIC DNA]</scope>
    <source>
        <strain evidence="3">DSM 26922</strain>
    </source>
</reference>
<dbReference type="InterPro" id="IPR036873">
    <property type="entry name" value="Rhodanese-like_dom_sf"/>
</dbReference>
<gene>
    <name evidence="2" type="ORF">SAMN04488001_1549</name>
</gene>
<evidence type="ECO:0000313" key="3">
    <source>
        <dbReference type="Proteomes" id="UP000199441"/>
    </source>
</evidence>